<dbReference type="EMBL" id="CM029048">
    <property type="protein sequence ID" value="KAG2578606.1"/>
    <property type="molecule type" value="Genomic_DNA"/>
</dbReference>
<feature type="compositionally biased region" description="Basic and acidic residues" evidence="1">
    <location>
        <begin position="16"/>
        <end position="27"/>
    </location>
</feature>
<feature type="region of interest" description="Disordered" evidence="1">
    <location>
        <begin position="16"/>
        <end position="39"/>
    </location>
</feature>
<dbReference type="AlphaFoldDB" id="A0A8T0QZV5"/>
<evidence type="ECO:0000256" key="1">
    <source>
        <dbReference type="SAM" id="MobiDB-lite"/>
    </source>
</evidence>
<accession>A0A8T0QZV5</accession>
<sequence>MEEGLCCEALPGDGHAADGAEGSDGHAVDGTAGGDGHATDGAEGGWTIYAKSGFYIETKQGSEEGDLNAQATLISRQATSLALKCSSSKELLDKIQKAMHDLNLEADTYLGEMHDKSNEISPTPNECVRDPLNGVISFRIPPVIKGPKETRFKNVLEKNPGKKKKKKKGDDLEHDDIEARDERAETNQIIDCNVGASSTMNAPFVQGGYTNVAMPSFNLFANPSVMAPPYIPGGYTSLLMGVDQDATTQAAVRKLHFDESM</sequence>
<name>A0A8T0QZV5_PANVG</name>
<gene>
    <name evidence="2" type="ORF">PVAP13_6NG123509</name>
</gene>
<reference evidence="2" key="1">
    <citation type="submission" date="2020-05" db="EMBL/GenBank/DDBJ databases">
        <title>WGS assembly of Panicum virgatum.</title>
        <authorList>
            <person name="Lovell J.T."/>
            <person name="Jenkins J."/>
            <person name="Shu S."/>
            <person name="Juenger T.E."/>
            <person name="Schmutz J."/>
        </authorList>
    </citation>
    <scope>NUCLEOTIDE SEQUENCE</scope>
    <source>
        <strain evidence="2">AP13</strain>
    </source>
</reference>
<comment type="caution">
    <text evidence="2">The sequence shown here is derived from an EMBL/GenBank/DDBJ whole genome shotgun (WGS) entry which is preliminary data.</text>
</comment>
<keyword evidence="3" id="KW-1185">Reference proteome</keyword>
<feature type="region of interest" description="Disordered" evidence="1">
    <location>
        <begin position="156"/>
        <end position="182"/>
    </location>
</feature>
<dbReference type="Proteomes" id="UP000823388">
    <property type="component" value="Chromosome 6N"/>
</dbReference>
<evidence type="ECO:0000313" key="3">
    <source>
        <dbReference type="Proteomes" id="UP000823388"/>
    </source>
</evidence>
<organism evidence="2 3">
    <name type="scientific">Panicum virgatum</name>
    <name type="common">Blackwell switchgrass</name>
    <dbReference type="NCBI Taxonomy" id="38727"/>
    <lineage>
        <taxon>Eukaryota</taxon>
        <taxon>Viridiplantae</taxon>
        <taxon>Streptophyta</taxon>
        <taxon>Embryophyta</taxon>
        <taxon>Tracheophyta</taxon>
        <taxon>Spermatophyta</taxon>
        <taxon>Magnoliopsida</taxon>
        <taxon>Liliopsida</taxon>
        <taxon>Poales</taxon>
        <taxon>Poaceae</taxon>
        <taxon>PACMAD clade</taxon>
        <taxon>Panicoideae</taxon>
        <taxon>Panicodae</taxon>
        <taxon>Paniceae</taxon>
        <taxon>Panicinae</taxon>
        <taxon>Panicum</taxon>
        <taxon>Panicum sect. Hiantes</taxon>
    </lineage>
</organism>
<evidence type="ECO:0000313" key="2">
    <source>
        <dbReference type="EMBL" id="KAG2578606.1"/>
    </source>
</evidence>
<proteinExistence type="predicted"/>
<protein>
    <submittedName>
        <fullName evidence="2">Uncharacterized protein</fullName>
    </submittedName>
</protein>